<reference evidence="2" key="1">
    <citation type="journal article" date="2019" name="Int. J. Syst. Evol. Microbiol.">
        <title>The Global Catalogue of Microorganisms (GCM) 10K type strain sequencing project: providing services to taxonomists for standard genome sequencing and annotation.</title>
        <authorList>
            <consortium name="The Broad Institute Genomics Platform"/>
            <consortium name="The Broad Institute Genome Sequencing Center for Infectious Disease"/>
            <person name="Wu L."/>
            <person name="Ma J."/>
        </authorList>
    </citation>
    <scope>NUCLEOTIDE SEQUENCE [LARGE SCALE GENOMIC DNA]</scope>
    <source>
        <strain evidence="2">JCM 3399</strain>
    </source>
</reference>
<dbReference type="Proteomes" id="UP000654471">
    <property type="component" value="Unassembled WGS sequence"/>
</dbReference>
<name>A0ABQ2V9T9_9ACTN</name>
<organism evidence="1 2">
    <name type="scientific">Streptomyces albospinus</name>
    <dbReference type="NCBI Taxonomy" id="285515"/>
    <lineage>
        <taxon>Bacteria</taxon>
        <taxon>Bacillati</taxon>
        <taxon>Actinomycetota</taxon>
        <taxon>Actinomycetes</taxon>
        <taxon>Kitasatosporales</taxon>
        <taxon>Streptomycetaceae</taxon>
        <taxon>Streptomyces</taxon>
    </lineage>
</organism>
<sequence length="122" mass="13141">MIKKNNKAGCPNKLSWQPASLGRMTHRAAMPSATSIGPEHVLVQGQHVGKQGQQLRRVVQHLARQCRHRPGQRSDGGVLPMPVPAQIRAMGASARSMRRVSRATPPCGWRNAGIAAGNGHDC</sequence>
<proteinExistence type="predicted"/>
<comment type="caution">
    <text evidence="1">The sequence shown here is derived from an EMBL/GenBank/DDBJ whole genome shotgun (WGS) entry which is preliminary data.</text>
</comment>
<evidence type="ECO:0000313" key="1">
    <source>
        <dbReference type="EMBL" id="GGU75951.1"/>
    </source>
</evidence>
<evidence type="ECO:0000313" key="2">
    <source>
        <dbReference type="Proteomes" id="UP000654471"/>
    </source>
</evidence>
<gene>
    <name evidence="1" type="ORF">GCM10010211_47380</name>
</gene>
<protein>
    <submittedName>
        <fullName evidence="1">Uncharacterized protein</fullName>
    </submittedName>
</protein>
<accession>A0ABQ2V9T9</accession>
<keyword evidence="2" id="KW-1185">Reference proteome</keyword>
<dbReference type="EMBL" id="BMRP01000017">
    <property type="protein sequence ID" value="GGU75951.1"/>
    <property type="molecule type" value="Genomic_DNA"/>
</dbReference>